<evidence type="ECO:0000313" key="3">
    <source>
        <dbReference type="Proteomes" id="UP001519460"/>
    </source>
</evidence>
<reference evidence="2 3" key="1">
    <citation type="journal article" date="2023" name="Sci. Data">
        <title>Genome assembly of the Korean intertidal mud-creeper Batillaria attramentaria.</title>
        <authorList>
            <person name="Patra A.K."/>
            <person name="Ho P.T."/>
            <person name="Jun S."/>
            <person name="Lee S.J."/>
            <person name="Kim Y."/>
            <person name="Won Y.J."/>
        </authorList>
    </citation>
    <scope>NUCLEOTIDE SEQUENCE [LARGE SCALE GENOMIC DNA]</scope>
    <source>
        <strain evidence="2">Wonlab-2016</strain>
    </source>
</reference>
<protein>
    <submittedName>
        <fullName evidence="2">Uncharacterized protein</fullName>
    </submittedName>
</protein>
<feature type="region of interest" description="Disordered" evidence="1">
    <location>
        <begin position="207"/>
        <end position="283"/>
    </location>
</feature>
<evidence type="ECO:0000256" key="1">
    <source>
        <dbReference type="SAM" id="MobiDB-lite"/>
    </source>
</evidence>
<dbReference type="EMBL" id="JACVVK020000508">
    <property type="protein sequence ID" value="KAK7469673.1"/>
    <property type="molecule type" value="Genomic_DNA"/>
</dbReference>
<evidence type="ECO:0000313" key="2">
    <source>
        <dbReference type="EMBL" id="KAK7469673.1"/>
    </source>
</evidence>
<proteinExistence type="predicted"/>
<feature type="compositionally biased region" description="Low complexity" evidence="1">
    <location>
        <begin position="216"/>
        <end position="225"/>
    </location>
</feature>
<accession>A0ABD0JC86</accession>
<keyword evidence="3" id="KW-1185">Reference proteome</keyword>
<dbReference type="Proteomes" id="UP001519460">
    <property type="component" value="Unassembled WGS sequence"/>
</dbReference>
<organism evidence="2 3">
    <name type="scientific">Batillaria attramentaria</name>
    <dbReference type="NCBI Taxonomy" id="370345"/>
    <lineage>
        <taxon>Eukaryota</taxon>
        <taxon>Metazoa</taxon>
        <taxon>Spiralia</taxon>
        <taxon>Lophotrochozoa</taxon>
        <taxon>Mollusca</taxon>
        <taxon>Gastropoda</taxon>
        <taxon>Caenogastropoda</taxon>
        <taxon>Sorbeoconcha</taxon>
        <taxon>Cerithioidea</taxon>
        <taxon>Batillariidae</taxon>
        <taxon>Batillaria</taxon>
    </lineage>
</organism>
<name>A0ABD0JC86_9CAEN</name>
<sequence>MSEGRESASTQTAVVVEVKEQETNTPATPPPSSTPIEVFKPYRFSDHIHKDRHIFLKGASLGIGCGSSDSSVNGDENVPLFDWNSLTSVGGGCFGSHDGYFVDEYGNVFYNGKCVQLGPGMALKNEHLPLLHRVQLSLPSANWAKRGQNDRYPHVHQQHKPTPRHRPFNEQLNTYVDTQKRIRSVHCLEDLYRASPPPLLPFLTTARRRISPRPPNSNNSARTPARVARETTSITSPRNLSSVARLPSVRVTQHEGSSGPPRKKSGARAGHSAGSRSGEAERELASAREALKSSVPSIPVSKSYATYATPDYLNTLAKDGRQGTSNRLFESYPKRVLVHPSRNLLRQRTDLFARSRPQLW</sequence>
<gene>
    <name evidence="2" type="ORF">BaRGS_00036302</name>
</gene>
<feature type="compositionally biased region" description="Polar residues" evidence="1">
    <location>
        <begin position="230"/>
        <end position="242"/>
    </location>
</feature>
<comment type="caution">
    <text evidence="2">The sequence shown here is derived from an EMBL/GenBank/DDBJ whole genome shotgun (WGS) entry which is preliminary data.</text>
</comment>
<feature type="region of interest" description="Disordered" evidence="1">
    <location>
        <begin position="1"/>
        <end position="36"/>
    </location>
</feature>
<dbReference type="AlphaFoldDB" id="A0ABD0JC86"/>